<dbReference type="Pfam" id="PF01789">
    <property type="entry name" value="PsbP"/>
    <property type="match status" value="1"/>
</dbReference>
<sequence length="248" mass="26809">MSKICPNCKSENEDSAEFCQECGTKLPKYSYSVPPAGEEKTEPKKGNWWSKQTNTVKVLTIVGGCCVGLIVIIGLLAVLFPDATTFNYYVGDTTALTKTFSQNGLTFNYPDDWQTATSQGDIVSSGSSVQYLTSLYGSDGLTLHVSMGDLAAVGATMAQVKEATKTNIQGGSSAKLLSDTQTTVNGLTMYKMIFTLTDPTSNQENKVLTAITGREGQKVYYLQFIAETSVFDNNQKLMDSILNSVKVS</sequence>
<dbReference type="EMBL" id="CP006933">
    <property type="protein sequence ID" value="AIS32002.1"/>
    <property type="molecule type" value="Genomic_DNA"/>
</dbReference>
<evidence type="ECO:0000313" key="4">
    <source>
        <dbReference type="EMBL" id="AIS32002.1"/>
    </source>
</evidence>
<organism evidence="4 5">
    <name type="scientific">Methanobacterium formicicum</name>
    <dbReference type="NCBI Taxonomy" id="2162"/>
    <lineage>
        <taxon>Archaea</taxon>
        <taxon>Methanobacteriati</taxon>
        <taxon>Methanobacteriota</taxon>
        <taxon>Methanomada group</taxon>
        <taxon>Methanobacteria</taxon>
        <taxon>Methanobacteriales</taxon>
        <taxon>Methanobacteriaceae</taxon>
        <taxon>Methanobacterium</taxon>
    </lineage>
</organism>
<dbReference type="Pfam" id="PF12773">
    <property type="entry name" value="DZR"/>
    <property type="match status" value="1"/>
</dbReference>
<dbReference type="Proteomes" id="UP000029661">
    <property type="component" value="Chromosome"/>
</dbReference>
<feature type="domain" description="PsbP C-terminal" evidence="2">
    <location>
        <begin position="100"/>
        <end position="247"/>
    </location>
</feature>
<evidence type="ECO:0000313" key="5">
    <source>
        <dbReference type="Proteomes" id="UP000029661"/>
    </source>
</evidence>
<accession>A0A089ZDC2</accession>
<dbReference type="InterPro" id="IPR025874">
    <property type="entry name" value="DZR"/>
</dbReference>
<dbReference type="SUPFAM" id="SSF55724">
    <property type="entry name" value="Mog1p/PsbP-like"/>
    <property type="match status" value="1"/>
</dbReference>
<feature type="domain" description="DZANK-type" evidence="3">
    <location>
        <begin position="5"/>
        <end position="27"/>
    </location>
</feature>
<dbReference type="OrthoDB" id="71623at2157"/>
<dbReference type="GO" id="GO:0015979">
    <property type="term" value="P:photosynthesis"/>
    <property type="evidence" value="ECO:0007669"/>
    <property type="project" value="InterPro"/>
</dbReference>
<dbReference type="GO" id="GO:0005509">
    <property type="term" value="F:calcium ion binding"/>
    <property type="evidence" value="ECO:0007669"/>
    <property type="project" value="InterPro"/>
</dbReference>
<name>A0A089ZDC2_METFO</name>
<dbReference type="InterPro" id="IPR016123">
    <property type="entry name" value="Mog1/PsbP_a/b/a-sand"/>
</dbReference>
<protein>
    <recommendedName>
        <fullName evidence="6">Zinc-ribbon domain-containing protein</fullName>
    </recommendedName>
</protein>
<dbReference type="KEGG" id="mfc:BRM9_1187"/>
<dbReference type="InterPro" id="IPR002683">
    <property type="entry name" value="PsbP_C"/>
</dbReference>
<dbReference type="GeneID" id="24792347"/>
<dbReference type="GO" id="GO:0019898">
    <property type="term" value="C:extrinsic component of membrane"/>
    <property type="evidence" value="ECO:0007669"/>
    <property type="project" value="InterPro"/>
</dbReference>
<gene>
    <name evidence="4" type="ORF">BRM9_1187</name>
</gene>
<evidence type="ECO:0008006" key="6">
    <source>
        <dbReference type="Google" id="ProtNLM"/>
    </source>
</evidence>
<evidence type="ECO:0000259" key="2">
    <source>
        <dbReference type="Pfam" id="PF01789"/>
    </source>
</evidence>
<dbReference type="RefSeq" id="WP_048085137.1">
    <property type="nucleotide sequence ID" value="NZ_CP006933.1"/>
</dbReference>
<reference evidence="4 5" key="1">
    <citation type="submission" date="2013-12" db="EMBL/GenBank/DDBJ databases">
        <title>The complete genome sequence of Methanobacterium sp. BRM9.</title>
        <authorList>
            <consortium name="Pastoral Greenhouse Gas Research Consortium"/>
            <person name="Kelly W.J."/>
            <person name="Leahy S.C."/>
            <person name="Perry R."/>
            <person name="Li D."/>
            <person name="Altermann E."/>
            <person name="Lambie S.C."/>
            <person name="Attwood G.T."/>
        </authorList>
    </citation>
    <scope>NUCLEOTIDE SEQUENCE [LARGE SCALE GENOMIC DNA]</scope>
    <source>
        <strain evidence="4 5">BRM9</strain>
    </source>
</reference>
<feature type="transmembrane region" description="Helical" evidence="1">
    <location>
        <begin position="58"/>
        <end position="80"/>
    </location>
</feature>
<dbReference type="GO" id="GO:0009523">
    <property type="term" value="C:photosystem II"/>
    <property type="evidence" value="ECO:0007669"/>
    <property type="project" value="InterPro"/>
</dbReference>
<evidence type="ECO:0000256" key="1">
    <source>
        <dbReference type="SAM" id="Phobius"/>
    </source>
</evidence>
<keyword evidence="1" id="KW-1133">Transmembrane helix</keyword>
<dbReference type="Gene3D" id="3.40.1000.10">
    <property type="entry name" value="Mog1/PsbP, alpha/beta/alpha sandwich"/>
    <property type="match status" value="1"/>
</dbReference>
<keyword evidence="1" id="KW-0472">Membrane</keyword>
<keyword evidence="1" id="KW-0812">Transmembrane</keyword>
<dbReference type="AlphaFoldDB" id="A0A089ZDC2"/>
<proteinExistence type="predicted"/>
<evidence type="ECO:0000259" key="3">
    <source>
        <dbReference type="Pfam" id="PF12773"/>
    </source>
</evidence>